<comment type="caution">
    <text evidence="1">The sequence shown here is derived from an EMBL/GenBank/DDBJ whole genome shotgun (WGS) entry which is preliminary data.</text>
</comment>
<accession>A0ABD2N3V1</accession>
<evidence type="ECO:0000313" key="1">
    <source>
        <dbReference type="EMBL" id="KAL3273004.1"/>
    </source>
</evidence>
<protein>
    <submittedName>
        <fullName evidence="1">Uncharacterized protein</fullName>
    </submittedName>
</protein>
<name>A0ABD2N3V1_9CUCU</name>
<proteinExistence type="predicted"/>
<sequence>MTRKDIHIVKLEILGNSKGYLGIFQTRLIQLMGSLSFRLLAIRIHGNEMAGQLEKKKAETLSIDSQPFRCFPKSLQSKALRIGNIKRKSRPGKELSETGEKILIYI</sequence>
<dbReference type="Proteomes" id="UP001516400">
    <property type="component" value="Unassembled WGS sequence"/>
</dbReference>
<evidence type="ECO:0000313" key="2">
    <source>
        <dbReference type="Proteomes" id="UP001516400"/>
    </source>
</evidence>
<keyword evidence="2" id="KW-1185">Reference proteome</keyword>
<dbReference type="EMBL" id="JABFTP020000062">
    <property type="protein sequence ID" value="KAL3273004.1"/>
    <property type="molecule type" value="Genomic_DNA"/>
</dbReference>
<organism evidence="1 2">
    <name type="scientific">Cryptolaemus montrouzieri</name>
    <dbReference type="NCBI Taxonomy" id="559131"/>
    <lineage>
        <taxon>Eukaryota</taxon>
        <taxon>Metazoa</taxon>
        <taxon>Ecdysozoa</taxon>
        <taxon>Arthropoda</taxon>
        <taxon>Hexapoda</taxon>
        <taxon>Insecta</taxon>
        <taxon>Pterygota</taxon>
        <taxon>Neoptera</taxon>
        <taxon>Endopterygota</taxon>
        <taxon>Coleoptera</taxon>
        <taxon>Polyphaga</taxon>
        <taxon>Cucujiformia</taxon>
        <taxon>Coccinelloidea</taxon>
        <taxon>Coccinellidae</taxon>
        <taxon>Scymninae</taxon>
        <taxon>Scymnini</taxon>
        <taxon>Cryptolaemus</taxon>
    </lineage>
</organism>
<dbReference type="AlphaFoldDB" id="A0ABD2N3V1"/>
<reference evidence="1 2" key="1">
    <citation type="journal article" date="2021" name="BMC Biol.">
        <title>Horizontally acquired antibacterial genes associated with adaptive radiation of ladybird beetles.</title>
        <authorList>
            <person name="Li H.S."/>
            <person name="Tang X.F."/>
            <person name="Huang Y.H."/>
            <person name="Xu Z.Y."/>
            <person name="Chen M.L."/>
            <person name="Du X.Y."/>
            <person name="Qiu B.Y."/>
            <person name="Chen P.T."/>
            <person name="Zhang W."/>
            <person name="Slipinski A."/>
            <person name="Escalona H.E."/>
            <person name="Waterhouse R.M."/>
            <person name="Zwick A."/>
            <person name="Pang H."/>
        </authorList>
    </citation>
    <scope>NUCLEOTIDE SEQUENCE [LARGE SCALE GENOMIC DNA]</scope>
    <source>
        <strain evidence="1">SYSU2018</strain>
    </source>
</reference>
<gene>
    <name evidence="1" type="ORF">HHI36_014460</name>
</gene>